<evidence type="ECO:0000256" key="6">
    <source>
        <dbReference type="ARBA" id="ARBA00023004"/>
    </source>
</evidence>
<dbReference type="PROSITE" id="PS00086">
    <property type="entry name" value="CYTOCHROME_P450"/>
    <property type="match status" value="1"/>
</dbReference>
<name>A0A2G2WB54_CAPBA</name>
<evidence type="ECO:0000256" key="5">
    <source>
        <dbReference type="ARBA" id="ARBA00023002"/>
    </source>
</evidence>
<dbReference type="PANTHER" id="PTHR47950">
    <property type="entry name" value="CYTOCHROME P450, FAMILY 76, SUBFAMILY C, POLYPEPTIDE 5-RELATED"/>
    <property type="match status" value="1"/>
</dbReference>
<evidence type="ECO:0000256" key="2">
    <source>
        <dbReference type="ARBA" id="ARBA00010617"/>
    </source>
</evidence>
<comment type="caution">
    <text evidence="11">The sequence shown here is derived from an EMBL/GenBank/DDBJ whole genome shotgun (WGS) entry which is preliminary data.</text>
</comment>
<evidence type="ECO:0000313" key="11">
    <source>
        <dbReference type="EMBL" id="PHT42488.1"/>
    </source>
</evidence>
<dbReference type="PANTHER" id="PTHR47950:SF49">
    <property type="entry name" value="CYTOCHROME P450"/>
    <property type="match status" value="1"/>
</dbReference>
<dbReference type="InterPro" id="IPR002401">
    <property type="entry name" value="Cyt_P450_E_grp-I"/>
</dbReference>
<dbReference type="PRINTS" id="PR00385">
    <property type="entry name" value="P450"/>
</dbReference>
<dbReference type="EMBL" id="MLFT02000007">
    <property type="protein sequence ID" value="PHT42488.1"/>
    <property type="molecule type" value="Genomic_DNA"/>
</dbReference>
<evidence type="ECO:0000256" key="1">
    <source>
        <dbReference type="ARBA" id="ARBA00001971"/>
    </source>
</evidence>
<dbReference type="STRING" id="33114.A0A2G2WB54"/>
<dbReference type="GO" id="GO:0016705">
    <property type="term" value="F:oxidoreductase activity, acting on paired donors, with incorporation or reduction of molecular oxygen"/>
    <property type="evidence" value="ECO:0007669"/>
    <property type="project" value="InterPro"/>
</dbReference>
<evidence type="ECO:0000313" key="12">
    <source>
        <dbReference type="Proteomes" id="UP000224567"/>
    </source>
</evidence>
<sequence length="595" mass="68077">MISYIVTPILYIFLVITFKYLFSLRKRLPLPPGPFSWPLIGNIFQVDRRRPHASLSKLAQAHAPDLMSIRFGTRLVVIASSPAAASEVLKTNDRMLSGRYLSPHIRVKGSRLHNLSTALLEECDDYWKSIRKIYRAELFSTKALESQLSMREKKVAEMMHHLTIKQGQSIKIRDVVSVTSFNVMGNLILSTDLIDFQGKGVGQRMRKYVTRYTKLAATPQLADLYPILGIFSGDFQGTYKKLMVLFDKICDVWTGILQDRRNRDSQLPSLGSIDFIDAMVKNGYTDTQINALLVETFGAGTESTTATSEWMLVELLRHPQALQKLRNEIAEVVGGKNNVIKEADLQNLPYLEACFKETLRLHPPGPLLLPHRAVQTCEVMGYRIPKDTQVMVNMWAIARDPKNWGDPSSFKPERFINSKMDYIGRYFEYIPFGSGRRMCAGQPLASRFVPLVVASLIHGFDWILPNDMDPAQIDMDEILDITMFKNDPLLIIPTLRKRVRTFSIGFCLNRHFRLFLLWVIRYLDPFACPFHTRIFTPRCLGFLYFFVDMKKSYHSASEITQLDLVSPNRFAVLEDLEQEEAKMPNLDTAESKEIA</sequence>
<dbReference type="Proteomes" id="UP000224567">
    <property type="component" value="Unassembled WGS sequence"/>
</dbReference>
<dbReference type="Gene3D" id="1.10.630.10">
    <property type="entry name" value="Cytochrome P450"/>
    <property type="match status" value="1"/>
</dbReference>
<dbReference type="OrthoDB" id="6764281at2759"/>
<evidence type="ECO:0000256" key="8">
    <source>
        <dbReference type="PIRSR" id="PIRSR602401-1"/>
    </source>
</evidence>
<evidence type="ECO:0008006" key="13">
    <source>
        <dbReference type="Google" id="ProtNLM"/>
    </source>
</evidence>
<dbReference type="InterPro" id="IPR001128">
    <property type="entry name" value="Cyt_P450"/>
</dbReference>
<gene>
    <name evidence="11" type="ORF">CQW23_16513</name>
</gene>
<dbReference type="GO" id="GO:0005506">
    <property type="term" value="F:iron ion binding"/>
    <property type="evidence" value="ECO:0007669"/>
    <property type="project" value="InterPro"/>
</dbReference>
<organism evidence="11 12">
    <name type="scientific">Capsicum baccatum</name>
    <name type="common">Peruvian pepper</name>
    <dbReference type="NCBI Taxonomy" id="33114"/>
    <lineage>
        <taxon>Eukaryota</taxon>
        <taxon>Viridiplantae</taxon>
        <taxon>Streptophyta</taxon>
        <taxon>Embryophyta</taxon>
        <taxon>Tracheophyta</taxon>
        <taxon>Spermatophyta</taxon>
        <taxon>Magnoliopsida</taxon>
        <taxon>eudicotyledons</taxon>
        <taxon>Gunneridae</taxon>
        <taxon>Pentapetalae</taxon>
        <taxon>asterids</taxon>
        <taxon>lamiids</taxon>
        <taxon>Solanales</taxon>
        <taxon>Solanaceae</taxon>
        <taxon>Solanoideae</taxon>
        <taxon>Capsiceae</taxon>
        <taxon>Capsicum</taxon>
    </lineage>
</organism>
<evidence type="ECO:0000256" key="9">
    <source>
        <dbReference type="RuleBase" id="RU000461"/>
    </source>
</evidence>
<protein>
    <recommendedName>
        <fullName evidence="13">(S)-N-methylcoclaurine 3'-hydroxylase isozyme 2</fullName>
    </recommendedName>
</protein>
<feature type="binding site" description="axial binding residue" evidence="8">
    <location>
        <position position="439"/>
    </location>
    <ligand>
        <name>heme</name>
        <dbReference type="ChEBI" id="CHEBI:30413"/>
    </ligand>
    <ligandPart>
        <name>Fe</name>
        <dbReference type="ChEBI" id="CHEBI:18248"/>
    </ligandPart>
</feature>
<dbReference type="AlphaFoldDB" id="A0A2G2WB54"/>
<evidence type="ECO:0000256" key="10">
    <source>
        <dbReference type="SAM" id="Phobius"/>
    </source>
</evidence>
<accession>A0A2G2WB54</accession>
<keyword evidence="5 9" id="KW-0560">Oxidoreductase</keyword>
<keyword evidence="3 8" id="KW-0349">Heme</keyword>
<dbReference type="GO" id="GO:0004497">
    <property type="term" value="F:monooxygenase activity"/>
    <property type="evidence" value="ECO:0007669"/>
    <property type="project" value="UniProtKB-KW"/>
</dbReference>
<dbReference type="Pfam" id="PF00067">
    <property type="entry name" value="p450"/>
    <property type="match status" value="1"/>
</dbReference>
<proteinExistence type="inferred from homology"/>
<dbReference type="InterPro" id="IPR036396">
    <property type="entry name" value="Cyt_P450_sf"/>
</dbReference>
<keyword evidence="4 8" id="KW-0479">Metal-binding</keyword>
<keyword evidence="7 9" id="KW-0503">Monooxygenase</keyword>
<keyword evidence="12" id="KW-1185">Reference proteome</keyword>
<comment type="cofactor">
    <cofactor evidence="1 8">
        <name>heme</name>
        <dbReference type="ChEBI" id="CHEBI:30413"/>
    </cofactor>
</comment>
<reference evidence="12" key="2">
    <citation type="journal article" date="2017" name="J. Anim. Genet.">
        <title>Multiple reference genome sequences of hot pepper reveal the massive evolution of plant disease resistance genes by retroduplication.</title>
        <authorList>
            <person name="Kim S."/>
            <person name="Park J."/>
            <person name="Yeom S.-I."/>
            <person name="Kim Y.-M."/>
            <person name="Seo E."/>
            <person name="Kim K.-T."/>
            <person name="Kim M.-S."/>
            <person name="Lee J.M."/>
            <person name="Cheong K."/>
            <person name="Shin H.-S."/>
            <person name="Kim S.-B."/>
            <person name="Han K."/>
            <person name="Lee J."/>
            <person name="Park M."/>
            <person name="Lee H.-A."/>
            <person name="Lee H.-Y."/>
            <person name="Lee Y."/>
            <person name="Oh S."/>
            <person name="Lee J.H."/>
            <person name="Choi E."/>
            <person name="Choi E."/>
            <person name="Lee S.E."/>
            <person name="Jeon J."/>
            <person name="Kim H."/>
            <person name="Choi G."/>
            <person name="Song H."/>
            <person name="Lee J."/>
            <person name="Lee S.-C."/>
            <person name="Kwon J.-K."/>
            <person name="Lee H.-Y."/>
            <person name="Koo N."/>
            <person name="Hong Y."/>
            <person name="Kim R.W."/>
            <person name="Kang W.-H."/>
            <person name="Huh J.H."/>
            <person name="Kang B.-C."/>
            <person name="Yang T.-J."/>
            <person name="Lee Y.-H."/>
            <person name="Bennetzen J.L."/>
            <person name="Choi D."/>
        </authorList>
    </citation>
    <scope>NUCLEOTIDE SEQUENCE [LARGE SCALE GENOMIC DNA]</scope>
    <source>
        <strain evidence="12">cv. PBC81</strain>
    </source>
</reference>
<evidence type="ECO:0000256" key="3">
    <source>
        <dbReference type="ARBA" id="ARBA00022617"/>
    </source>
</evidence>
<dbReference type="SUPFAM" id="SSF48264">
    <property type="entry name" value="Cytochrome P450"/>
    <property type="match status" value="1"/>
</dbReference>
<dbReference type="GO" id="GO:0020037">
    <property type="term" value="F:heme binding"/>
    <property type="evidence" value="ECO:0007669"/>
    <property type="project" value="InterPro"/>
</dbReference>
<keyword evidence="10" id="KW-0812">Transmembrane</keyword>
<dbReference type="InterPro" id="IPR017972">
    <property type="entry name" value="Cyt_P450_CS"/>
</dbReference>
<comment type="similarity">
    <text evidence="2 9">Belongs to the cytochrome P450 family.</text>
</comment>
<keyword evidence="10" id="KW-1133">Transmembrane helix</keyword>
<keyword evidence="10" id="KW-0472">Membrane</keyword>
<evidence type="ECO:0000256" key="4">
    <source>
        <dbReference type="ARBA" id="ARBA00022723"/>
    </source>
</evidence>
<dbReference type="PRINTS" id="PR00463">
    <property type="entry name" value="EP450I"/>
</dbReference>
<feature type="transmembrane region" description="Helical" evidence="10">
    <location>
        <begin position="6"/>
        <end position="22"/>
    </location>
</feature>
<evidence type="ECO:0000256" key="7">
    <source>
        <dbReference type="ARBA" id="ARBA00023033"/>
    </source>
</evidence>
<dbReference type="FunFam" id="1.10.630.10:FF:000126">
    <property type="entry name" value="Predicted protein"/>
    <property type="match status" value="1"/>
</dbReference>
<keyword evidence="6 8" id="KW-0408">Iron</keyword>
<reference evidence="11 12" key="1">
    <citation type="journal article" date="2017" name="Genome Biol.">
        <title>New reference genome sequences of hot pepper reveal the massive evolution of plant disease-resistance genes by retroduplication.</title>
        <authorList>
            <person name="Kim S."/>
            <person name="Park J."/>
            <person name="Yeom S.I."/>
            <person name="Kim Y.M."/>
            <person name="Seo E."/>
            <person name="Kim K.T."/>
            <person name="Kim M.S."/>
            <person name="Lee J.M."/>
            <person name="Cheong K."/>
            <person name="Shin H.S."/>
            <person name="Kim S.B."/>
            <person name="Han K."/>
            <person name="Lee J."/>
            <person name="Park M."/>
            <person name="Lee H.A."/>
            <person name="Lee H.Y."/>
            <person name="Lee Y."/>
            <person name="Oh S."/>
            <person name="Lee J.H."/>
            <person name="Choi E."/>
            <person name="Choi E."/>
            <person name="Lee S.E."/>
            <person name="Jeon J."/>
            <person name="Kim H."/>
            <person name="Choi G."/>
            <person name="Song H."/>
            <person name="Lee J."/>
            <person name="Lee S.C."/>
            <person name="Kwon J.K."/>
            <person name="Lee H.Y."/>
            <person name="Koo N."/>
            <person name="Hong Y."/>
            <person name="Kim R.W."/>
            <person name="Kang W.H."/>
            <person name="Huh J.H."/>
            <person name="Kang B.C."/>
            <person name="Yang T.J."/>
            <person name="Lee Y.H."/>
            <person name="Bennetzen J.L."/>
            <person name="Choi D."/>
        </authorList>
    </citation>
    <scope>NUCLEOTIDE SEQUENCE [LARGE SCALE GENOMIC DNA]</scope>
    <source>
        <strain evidence="12">cv. PBC81</strain>
    </source>
</reference>